<reference evidence="2" key="1">
    <citation type="submission" date="2021-04" db="EMBL/GenBank/DDBJ databases">
        <title>Genome based classification of Actinospica acidithermotolerans sp. nov., an actinobacterium isolated from an Indonesian hot spring.</title>
        <authorList>
            <person name="Kusuma A.B."/>
            <person name="Putra K.E."/>
            <person name="Nafisah S."/>
            <person name="Loh J."/>
            <person name="Nouioui I."/>
            <person name="Goodfellow M."/>
        </authorList>
    </citation>
    <scope>NUCLEOTIDE SEQUENCE</scope>
    <source>
        <strain evidence="2">CSCA 57</strain>
    </source>
</reference>
<gene>
    <name evidence="2" type="ORF">KDL01_31700</name>
</gene>
<dbReference type="Proteomes" id="UP000675781">
    <property type="component" value="Unassembled WGS sequence"/>
</dbReference>
<evidence type="ECO:0000259" key="1">
    <source>
        <dbReference type="SMART" id="SM00382"/>
    </source>
</evidence>
<dbReference type="SUPFAM" id="SSF52540">
    <property type="entry name" value="P-loop containing nucleoside triphosphate hydrolases"/>
    <property type="match status" value="1"/>
</dbReference>
<keyword evidence="2" id="KW-0067">ATP-binding</keyword>
<dbReference type="InterPro" id="IPR025158">
    <property type="entry name" value="Mg_chelat-rel_C"/>
</dbReference>
<protein>
    <submittedName>
        <fullName evidence="2">ATP-binding protein</fullName>
    </submittedName>
</protein>
<organism evidence="2 3">
    <name type="scientific">Actinospica durhamensis</name>
    <dbReference type="NCBI Taxonomy" id="1508375"/>
    <lineage>
        <taxon>Bacteria</taxon>
        <taxon>Bacillati</taxon>
        <taxon>Actinomycetota</taxon>
        <taxon>Actinomycetes</taxon>
        <taxon>Catenulisporales</taxon>
        <taxon>Actinospicaceae</taxon>
        <taxon>Actinospica</taxon>
    </lineage>
</organism>
<dbReference type="InterPro" id="IPR027417">
    <property type="entry name" value="P-loop_NTPase"/>
</dbReference>
<dbReference type="GO" id="GO:0005524">
    <property type="term" value="F:ATP binding"/>
    <property type="evidence" value="ECO:0007669"/>
    <property type="project" value="UniProtKB-KW"/>
</dbReference>
<keyword evidence="3" id="KW-1185">Reference proteome</keyword>
<dbReference type="Pfam" id="PF01078">
    <property type="entry name" value="Mg_chelatase"/>
    <property type="match status" value="1"/>
</dbReference>
<dbReference type="PANTHER" id="PTHR32039:SF7">
    <property type="entry name" value="COMPETENCE PROTEIN COMM"/>
    <property type="match status" value="1"/>
</dbReference>
<proteinExistence type="predicted"/>
<dbReference type="InterPro" id="IPR014721">
    <property type="entry name" value="Ribsml_uS5_D2-typ_fold_subgr"/>
</dbReference>
<dbReference type="EMBL" id="JAGSOG010000238">
    <property type="protein sequence ID" value="MBR7837881.1"/>
    <property type="molecule type" value="Genomic_DNA"/>
</dbReference>
<dbReference type="CDD" id="cd00009">
    <property type="entry name" value="AAA"/>
    <property type="match status" value="1"/>
</dbReference>
<dbReference type="PANTHER" id="PTHR32039">
    <property type="entry name" value="MAGNESIUM-CHELATASE SUBUNIT CHLI"/>
    <property type="match status" value="1"/>
</dbReference>
<comment type="caution">
    <text evidence="2">The sequence shown here is derived from an EMBL/GenBank/DDBJ whole genome shotgun (WGS) entry which is preliminary data.</text>
</comment>
<name>A0A941IVW2_9ACTN</name>
<dbReference type="InterPro" id="IPR045006">
    <property type="entry name" value="CHLI-like"/>
</dbReference>
<dbReference type="AlphaFoldDB" id="A0A941IVW2"/>
<evidence type="ECO:0000313" key="2">
    <source>
        <dbReference type="EMBL" id="MBR7837881.1"/>
    </source>
</evidence>
<accession>A0A941IVW2</accession>
<dbReference type="Gene3D" id="3.40.50.300">
    <property type="entry name" value="P-loop containing nucleotide triphosphate hydrolases"/>
    <property type="match status" value="1"/>
</dbReference>
<evidence type="ECO:0000313" key="3">
    <source>
        <dbReference type="Proteomes" id="UP000675781"/>
    </source>
</evidence>
<dbReference type="InterPro" id="IPR000523">
    <property type="entry name" value="Mg_chelatse_chII-like_cat_dom"/>
</dbReference>
<dbReference type="Gene3D" id="3.30.230.10">
    <property type="match status" value="1"/>
</dbReference>
<feature type="domain" description="AAA+ ATPase" evidence="1">
    <location>
        <begin position="239"/>
        <end position="423"/>
    </location>
</feature>
<dbReference type="SUPFAM" id="SSF54211">
    <property type="entry name" value="Ribosomal protein S5 domain 2-like"/>
    <property type="match status" value="1"/>
</dbReference>
<dbReference type="SMART" id="SM00382">
    <property type="entry name" value="AAA"/>
    <property type="match status" value="1"/>
</dbReference>
<dbReference type="Pfam" id="PF13335">
    <property type="entry name" value="Mg_chelatase_C"/>
    <property type="match status" value="1"/>
</dbReference>
<dbReference type="Pfam" id="PF13541">
    <property type="entry name" value="ChlI"/>
    <property type="match status" value="1"/>
</dbReference>
<dbReference type="InterPro" id="IPR003593">
    <property type="entry name" value="AAA+_ATPase"/>
</dbReference>
<dbReference type="RefSeq" id="WP_212532344.1">
    <property type="nucleotide sequence ID" value="NZ_JAGSOG010000238.1"/>
</dbReference>
<dbReference type="InterPro" id="IPR020568">
    <property type="entry name" value="Ribosomal_Su5_D2-typ_SF"/>
</dbReference>
<keyword evidence="2" id="KW-0547">Nucleotide-binding</keyword>
<sequence>MPGYGCAAGVALLGLAGLLVQAEAVVTAGLSRFSLIGLPDAGLSEARDRVRAAVINSSITWPQAALTVSLAPASLRKQGSAFDLAIAMAVLRADGKVRPETSGEPVYFAELGLDGSVRPVRGVLPAALAALRAGYSAVCVAEANAREAAQVSGLRVFGVRTLRQAVAHANGEPVPDEPVSQADAVQTSHLALGARVSPVDPSGGGRSGFGASDVRAELDLADVLGQYEARLALEVSATGGHHLFFCGSPGSGKTMLAERLPGLLPPLDEEAALEVTAVHSLAGTLHPLEPLVTRPPFCAVHHSATAAALVGGGSSVLRPGAVSRAHRGVLFLDEAPEFGRAALDSLREPIESGEVVIARSCGIATFPARFLLVAAANPCPCGRSMSMVGVCTCSPRARSGYLGRISGPLLDRIDLRVDVSPVGPAELLAAAAGGQAGESTAQVAGRVRQARERASTRLADTPWQLNAQVPARYSRSNWPLDNEALEGAEKALQSGVLTARGLDRVVRVAWTLADLSGRDRPGRTEVDTALGFRLAALLPGNV</sequence>